<dbReference type="PANTHER" id="PTHR24320:SF148">
    <property type="entry name" value="NAD(P)-BINDING ROSSMANN-FOLD SUPERFAMILY PROTEIN"/>
    <property type="match status" value="1"/>
</dbReference>
<name>A0ABQ1W4E3_9BACT</name>
<gene>
    <name evidence="3" type="ORF">GCM10011323_18740</name>
</gene>
<dbReference type="Proteomes" id="UP000634043">
    <property type="component" value="Unassembled WGS sequence"/>
</dbReference>
<dbReference type="EMBL" id="BMFP01000003">
    <property type="protein sequence ID" value="GGG14568.1"/>
    <property type="molecule type" value="Genomic_DNA"/>
</dbReference>
<dbReference type="Gene3D" id="3.40.50.720">
    <property type="entry name" value="NAD(P)-binding Rossmann-like Domain"/>
    <property type="match status" value="1"/>
</dbReference>
<dbReference type="PANTHER" id="PTHR24320">
    <property type="entry name" value="RETINOL DEHYDROGENASE"/>
    <property type="match status" value="1"/>
</dbReference>
<evidence type="ECO:0000256" key="1">
    <source>
        <dbReference type="ARBA" id="ARBA00006484"/>
    </source>
</evidence>
<dbReference type="SUPFAM" id="SSF51735">
    <property type="entry name" value="NAD(P)-binding Rossmann-fold domains"/>
    <property type="match status" value="1"/>
</dbReference>
<dbReference type="PRINTS" id="PR00081">
    <property type="entry name" value="GDHRDH"/>
</dbReference>
<comment type="similarity">
    <text evidence="1">Belongs to the short-chain dehydrogenases/reductases (SDR) family.</text>
</comment>
<keyword evidence="2" id="KW-0560">Oxidoreductase</keyword>
<dbReference type="Pfam" id="PF00106">
    <property type="entry name" value="adh_short"/>
    <property type="match status" value="1"/>
</dbReference>
<sequence length="276" mass="30354">MQTNLSGKTIIITGGSSGIGAAAARSLRLQGAQVVITGRSDETRKLAEEIGCDYYLVDYPRFAEVRSFARDLLAKYPRIDVLVNNVGGIMANRRMTEDGHETTLQVNHLSGFLLTLLLQERLEASKAIVINTSSAANLVGRIKLDDLENAKNYKSMAAYGASKLMNILHAMEISRRFKGVWAASFHPGVVGTGFAREGGGLIRWAYEGLLGRYLMISPEKGADTMLWLISTQPGKDWQDGEYYYQRRPGRRNPQVSPDLAAQLWEASVQLTGAGKQ</sequence>
<dbReference type="InterPro" id="IPR002347">
    <property type="entry name" value="SDR_fam"/>
</dbReference>
<dbReference type="RefSeq" id="WP_188501277.1">
    <property type="nucleotide sequence ID" value="NZ_BMFP01000003.1"/>
</dbReference>
<organism evidence="3 4">
    <name type="scientific">Pontibacter amylolyticus</name>
    <dbReference type="NCBI Taxonomy" id="1424080"/>
    <lineage>
        <taxon>Bacteria</taxon>
        <taxon>Pseudomonadati</taxon>
        <taxon>Bacteroidota</taxon>
        <taxon>Cytophagia</taxon>
        <taxon>Cytophagales</taxon>
        <taxon>Hymenobacteraceae</taxon>
        <taxon>Pontibacter</taxon>
    </lineage>
</organism>
<evidence type="ECO:0000256" key="2">
    <source>
        <dbReference type="ARBA" id="ARBA00023002"/>
    </source>
</evidence>
<keyword evidence="4" id="KW-1185">Reference proteome</keyword>
<dbReference type="InterPro" id="IPR036291">
    <property type="entry name" value="NAD(P)-bd_dom_sf"/>
</dbReference>
<proteinExistence type="inferred from homology"/>
<comment type="caution">
    <text evidence="3">The sequence shown here is derived from an EMBL/GenBank/DDBJ whole genome shotgun (WGS) entry which is preliminary data.</text>
</comment>
<evidence type="ECO:0000313" key="4">
    <source>
        <dbReference type="Proteomes" id="UP000634043"/>
    </source>
</evidence>
<protein>
    <submittedName>
        <fullName evidence="3">Short-chain dehydrogenase</fullName>
    </submittedName>
</protein>
<evidence type="ECO:0000313" key="3">
    <source>
        <dbReference type="EMBL" id="GGG14568.1"/>
    </source>
</evidence>
<accession>A0ABQ1W4E3</accession>
<reference evidence="4" key="1">
    <citation type="journal article" date="2019" name="Int. J. Syst. Evol. Microbiol.">
        <title>The Global Catalogue of Microorganisms (GCM) 10K type strain sequencing project: providing services to taxonomists for standard genome sequencing and annotation.</title>
        <authorList>
            <consortium name="The Broad Institute Genomics Platform"/>
            <consortium name="The Broad Institute Genome Sequencing Center for Infectious Disease"/>
            <person name="Wu L."/>
            <person name="Ma J."/>
        </authorList>
    </citation>
    <scope>NUCLEOTIDE SEQUENCE [LARGE SCALE GENOMIC DNA]</scope>
    <source>
        <strain evidence="4">CGMCC 1.12749</strain>
    </source>
</reference>